<dbReference type="Gene3D" id="3.40.1710.10">
    <property type="entry name" value="abc type-2 transporter like domain"/>
    <property type="match status" value="1"/>
</dbReference>
<keyword evidence="3 8" id="KW-0813">Transport</keyword>
<evidence type="ECO:0000256" key="1">
    <source>
        <dbReference type="ARBA" id="ARBA00004651"/>
    </source>
</evidence>
<dbReference type="InterPro" id="IPR047817">
    <property type="entry name" value="ABC2_TM_bact-type"/>
</dbReference>
<evidence type="ECO:0000256" key="3">
    <source>
        <dbReference type="ARBA" id="ARBA00022448"/>
    </source>
</evidence>
<keyword evidence="11" id="KW-1185">Reference proteome</keyword>
<dbReference type="EMBL" id="CP001807">
    <property type="protein sequence ID" value="ACY48665.1"/>
    <property type="molecule type" value="Genomic_DNA"/>
</dbReference>
<evidence type="ECO:0000256" key="2">
    <source>
        <dbReference type="ARBA" id="ARBA00007783"/>
    </source>
</evidence>
<keyword evidence="7 8" id="KW-0472">Membrane</keyword>
<evidence type="ECO:0000256" key="8">
    <source>
        <dbReference type="RuleBase" id="RU361157"/>
    </source>
</evidence>
<comment type="subcellular location">
    <subcellularLocation>
        <location evidence="1 8">Cell membrane</location>
        <topology evidence="1 8">Multi-pass membrane protein</topology>
    </subcellularLocation>
</comment>
<evidence type="ECO:0000256" key="4">
    <source>
        <dbReference type="ARBA" id="ARBA00022475"/>
    </source>
</evidence>
<accession>D0MJK7</accession>
<dbReference type="STRING" id="518766.Rmar_1781"/>
<evidence type="ECO:0000259" key="9">
    <source>
        <dbReference type="PROSITE" id="PS51012"/>
    </source>
</evidence>
<evidence type="ECO:0000256" key="6">
    <source>
        <dbReference type="ARBA" id="ARBA00022989"/>
    </source>
</evidence>
<dbReference type="eggNOG" id="COG0842">
    <property type="taxonomic scope" value="Bacteria"/>
</dbReference>
<feature type="transmembrane region" description="Helical" evidence="8">
    <location>
        <begin position="232"/>
        <end position="250"/>
    </location>
</feature>
<gene>
    <name evidence="10" type="ordered locus">Rmar_1781</name>
</gene>
<comment type="similarity">
    <text evidence="2 8">Belongs to the ABC-2 integral membrane protein family.</text>
</comment>
<dbReference type="InterPro" id="IPR051449">
    <property type="entry name" value="ABC-2_transporter_component"/>
</dbReference>
<dbReference type="OrthoDB" id="9808686at2"/>
<dbReference type="PRINTS" id="PR00164">
    <property type="entry name" value="ABC2TRNSPORT"/>
</dbReference>
<evidence type="ECO:0000256" key="5">
    <source>
        <dbReference type="ARBA" id="ARBA00022692"/>
    </source>
</evidence>
<keyword evidence="5 8" id="KW-0812">Transmembrane</keyword>
<evidence type="ECO:0000256" key="7">
    <source>
        <dbReference type="ARBA" id="ARBA00023136"/>
    </source>
</evidence>
<dbReference type="AlphaFoldDB" id="D0MJK7"/>
<dbReference type="HOGENOM" id="CLU_039483_8_3_10"/>
<dbReference type="GO" id="GO:0043190">
    <property type="term" value="C:ATP-binding cassette (ABC) transporter complex"/>
    <property type="evidence" value="ECO:0007669"/>
    <property type="project" value="InterPro"/>
</dbReference>
<dbReference type="GO" id="GO:0140359">
    <property type="term" value="F:ABC-type transporter activity"/>
    <property type="evidence" value="ECO:0007669"/>
    <property type="project" value="InterPro"/>
</dbReference>
<dbReference type="Proteomes" id="UP000002221">
    <property type="component" value="Chromosome"/>
</dbReference>
<feature type="transmembrane region" description="Helical" evidence="8">
    <location>
        <begin position="349"/>
        <end position="371"/>
    </location>
</feature>
<keyword evidence="6 8" id="KW-1133">Transmembrane helix</keyword>
<feature type="domain" description="ABC transmembrane type-2" evidence="9">
    <location>
        <begin position="135"/>
        <end position="376"/>
    </location>
</feature>
<evidence type="ECO:0000313" key="10">
    <source>
        <dbReference type="EMBL" id="ACY48665.1"/>
    </source>
</evidence>
<organism evidence="10 11">
    <name type="scientific">Rhodothermus marinus (strain ATCC 43812 / DSM 4252 / R-10)</name>
    <name type="common">Rhodothermus obamensis</name>
    <dbReference type="NCBI Taxonomy" id="518766"/>
    <lineage>
        <taxon>Bacteria</taxon>
        <taxon>Pseudomonadati</taxon>
        <taxon>Rhodothermota</taxon>
        <taxon>Rhodothermia</taxon>
        <taxon>Rhodothermales</taxon>
        <taxon>Rhodothermaceae</taxon>
        <taxon>Rhodothermus</taxon>
    </lineage>
</organism>
<dbReference type="PROSITE" id="PS51012">
    <property type="entry name" value="ABC_TM2"/>
    <property type="match status" value="1"/>
</dbReference>
<dbReference type="Pfam" id="PF12698">
    <property type="entry name" value="ABC2_membrane_3"/>
    <property type="match status" value="1"/>
</dbReference>
<protein>
    <recommendedName>
        <fullName evidence="8">Transport permease protein</fullName>
    </recommendedName>
</protein>
<feature type="transmembrane region" description="Helical" evidence="8">
    <location>
        <begin position="23"/>
        <end position="43"/>
    </location>
</feature>
<dbReference type="KEGG" id="rmr:Rmar_1781"/>
<sequence>MAALRMIATLFVKEFTQIRRDPLSLGMLIALPAFLLILFGYALTFDVRNLALGVCDQDGSAASRELIRRFAITEYFDLKRQVDDPRALTRLIDHEVIQVGLVIPPDFEERLEAGRPAPVQFLVDGTNATIASAVTGYADAIVRAFSGQVVLEQMLRAGHRPPPAAVSVEARIWYNPELESARFLLPGLIAFLLMVATVVATSLSVTRERERGTMEQLVLAPLEPYQLVLGKTLPYLLVAIGSTILILLVGRLLFDVEVRGELLVLAFVVLAYLLAGLGQGLLISTVAPSQQVAFQIAIISTLLPTFILSGFVFPIYNMPPVIQALTYLVPARYFLVALRGVMLKGTGLAVFWPDVLLLLLFAGLMLTLSSIRLRRLFQHLM</sequence>
<feature type="transmembrane region" description="Helical" evidence="8">
    <location>
        <begin position="262"/>
        <end position="286"/>
    </location>
</feature>
<feature type="transmembrane region" description="Helical" evidence="8">
    <location>
        <begin position="292"/>
        <end position="313"/>
    </location>
</feature>
<dbReference type="InterPro" id="IPR000412">
    <property type="entry name" value="ABC_2_transport"/>
</dbReference>
<reference evidence="10 11" key="1">
    <citation type="journal article" date="2009" name="Stand. Genomic Sci.">
        <title>Complete genome sequence of Rhodothermus marinus type strain (R-10).</title>
        <authorList>
            <person name="Nolan M."/>
            <person name="Tindall B.J."/>
            <person name="Pomrenke H."/>
            <person name="Lapidus A."/>
            <person name="Copeland A."/>
            <person name="Glavina Del Rio T."/>
            <person name="Lucas S."/>
            <person name="Chen F."/>
            <person name="Tice H."/>
            <person name="Cheng J.F."/>
            <person name="Saunders E."/>
            <person name="Han C."/>
            <person name="Bruce D."/>
            <person name="Goodwin L."/>
            <person name="Chain P."/>
            <person name="Pitluck S."/>
            <person name="Ovchinikova G."/>
            <person name="Pati A."/>
            <person name="Ivanova N."/>
            <person name="Mavromatis K."/>
            <person name="Chen A."/>
            <person name="Palaniappan K."/>
            <person name="Land M."/>
            <person name="Hauser L."/>
            <person name="Chang Y.J."/>
            <person name="Jeffries C.D."/>
            <person name="Brettin T."/>
            <person name="Goker M."/>
            <person name="Bristow J."/>
            <person name="Eisen J.A."/>
            <person name="Markowitz V."/>
            <person name="Hugenholtz P."/>
            <person name="Kyrpides N.C."/>
            <person name="Klenk H.P."/>
            <person name="Detter J.C."/>
        </authorList>
    </citation>
    <scope>NUCLEOTIDE SEQUENCE [LARGE SCALE GENOMIC DNA]</scope>
    <source>
        <strain evidence="11">ATCC 43812 / DSM 4252 / R-10</strain>
    </source>
</reference>
<dbReference type="PANTHER" id="PTHR30294">
    <property type="entry name" value="MEMBRANE COMPONENT OF ABC TRANSPORTER YHHJ-RELATED"/>
    <property type="match status" value="1"/>
</dbReference>
<dbReference type="RefSeq" id="WP_012844276.1">
    <property type="nucleotide sequence ID" value="NC_013501.1"/>
</dbReference>
<dbReference type="PANTHER" id="PTHR30294:SF29">
    <property type="entry name" value="MULTIDRUG ABC TRANSPORTER PERMEASE YBHS-RELATED"/>
    <property type="match status" value="1"/>
</dbReference>
<dbReference type="InterPro" id="IPR013525">
    <property type="entry name" value="ABC2_TM"/>
</dbReference>
<evidence type="ECO:0000313" key="11">
    <source>
        <dbReference type="Proteomes" id="UP000002221"/>
    </source>
</evidence>
<proteinExistence type="inferred from homology"/>
<feature type="transmembrane region" description="Helical" evidence="8">
    <location>
        <begin position="183"/>
        <end position="205"/>
    </location>
</feature>
<name>D0MJK7_RHOM4</name>
<keyword evidence="4 8" id="KW-1003">Cell membrane</keyword>